<dbReference type="Pfam" id="PF07885">
    <property type="entry name" value="Ion_trans_2"/>
    <property type="match status" value="1"/>
</dbReference>
<evidence type="ECO:0000313" key="5">
    <source>
        <dbReference type="Proteomes" id="UP000198510"/>
    </source>
</evidence>
<dbReference type="Gene3D" id="1.10.287.70">
    <property type="match status" value="1"/>
</dbReference>
<evidence type="ECO:0000256" key="2">
    <source>
        <dbReference type="SAM" id="SignalP"/>
    </source>
</evidence>
<keyword evidence="1" id="KW-0472">Membrane</keyword>
<keyword evidence="1" id="KW-0812">Transmembrane</keyword>
<dbReference type="SUPFAM" id="SSF53850">
    <property type="entry name" value="Periplasmic binding protein-like II"/>
    <property type="match status" value="1"/>
</dbReference>
<reference evidence="4 5" key="1">
    <citation type="submission" date="2016-10" db="EMBL/GenBank/DDBJ databases">
        <authorList>
            <person name="de Groot N.N."/>
        </authorList>
    </citation>
    <scope>NUCLEOTIDE SEQUENCE [LARGE SCALE GENOMIC DNA]</scope>
    <source>
        <strain evidence="4 5">DSM 25186</strain>
    </source>
</reference>
<dbReference type="STRING" id="1075417.SAMN05421823_110247"/>
<dbReference type="RefSeq" id="WP_089686378.1">
    <property type="nucleotide sequence ID" value="NZ_FNFO01000010.1"/>
</dbReference>
<dbReference type="Proteomes" id="UP000198510">
    <property type="component" value="Unassembled WGS sequence"/>
</dbReference>
<accession>A0A1G9QP54</accession>
<dbReference type="GO" id="GO:0016020">
    <property type="term" value="C:membrane"/>
    <property type="evidence" value="ECO:0007669"/>
    <property type="project" value="UniProtKB-SubCell"/>
</dbReference>
<dbReference type="OrthoDB" id="9799090at2"/>
<gene>
    <name evidence="4" type="ORF">SAMN05421823_110247</name>
</gene>
<evidence type="ECO:0000259" key="3">
    <source>
        <dbReference type="SMART" id="SM00062"/>
    </source>
</evidence>
<feature type="chain" id="PRO_5011603683" evidence="2">
    <location>
        <begin position="23"/>
        <end position="368"/>
    </location>
</feature>
<evidence type="ECO:0000313" key="4">
    <source>
        <dbReference type="EMBL" id="SDM12778.1"/>
    </source>
</evidence>
<feature type="transmembrane region" description="Helical" evidence="1">
    <location>
        <begin position="212"/>
        <end position="232"/>
    </location>
</feature>
<dbReference type="GO" id="GO:0015276">
    <property type="term" value="F:ligand-gated monoatomic ion channel activity"/>
    <property type="evidence" value="ECO:0007669"/>
    <property type="project" value="InterPro"/>
</dbReference>
<keyword evidence="5" id="KW-1185">Reference proteome</keyword>
<protein>
    <submittedName>
        <fullName evidence="4">Ion channel</fullName>
    </submittedName>
</protein>
<organism evidence="4 5">
    <name type="scientific">Catalinimonas alkaloidigena</name>
    <dbReference type="NCBI Taxonomy" id="1075417"/>
    <lineage>
        <taxon>Bacteria</taxon>
        <taxon>Pseudomonadati</taxon>
        <taxon>Bacteroidota</taxon>
        <taxon>Cytophagia</taxon>
        <taxon>Cytophagales</taxon>
        <taxon>Catalimonadaceae</taxon>
        <taxon>Catalinimonas</taxon>
    </lineage>
</organism>
<feature type="domain" description="Solute-binding protein family 3/N-terminal" evidence="3">
    <location>
        <begin position="37"/>
        <end position="366"/>
    </location>
</feature>
<evidence type="ECO:0000256" key="1">
    <source>
        <dbReference type="SAM" id="Phobius"/>
    </source>
</evidence>
<dbReference type="AlphaFoldDB" id="A0A1G9QP54"/>
<sequence length="368" mass="40300">MQYRFLLAFVLLFAWHLGYAQAPASAPDSTNRPVTTPLQVGVAEKPPYVIREPDGTFSGLSVDRWDQVADELKLEYQLKAYSEADLIEALTAGKVQVGLTPLTPSADLLHRVQFTQPYHLYEVRMAVPGGAETQLSMLLSIVFSADFLKAFLSVFCVLALIGVIIWLLEKPTNEEAFRKGFSGLGDGIWWSAITMTTVGYGDKAPVTTGGKIVTFVWVFLALVLTSLFTASVTSSLTTGLMGNGEVKLSELKTMKLGVVGGSTGEKFLQARRVDYTPYANPQDALQDVEKETIEGFLHDRTATRYYLLEQDLTSEVNLSSQQFTSGYASFLVPAGSALLTPINAVLVQKTSDLSWQEVENKYAPRAGN</sequence>
<dbReference type="Gene3D" id="3.40.190.10">
    <property type="entry name" value="Periplasmic binding protein-like II"/>
    <property type="match status" value="2"/>
</dbReference>
<keyword evidence="1" id="KW-1133">Transmembrane helix</keyword>
<dbReference type="SMART" id="SM00062">
    <property type="entry name" value="PBPb"/>
    <property type="match status" value="1"/>
</dbReference>
<keyword evidence="2" id="KW-0732">Signal</keyword>
<feature type="transmembrane region" description="Helical" evidence="1">
    <location>
        <begin position="147"/>
        <end position="168"/>
    </location>
</feature>
<dbReference type="InterPro" id="IPR015683">
    <property type="entry name" value="Ionotropic_Glu_rcpt"/>
</dbReference>
<dbReference type="SUPFAM" id="SSF81324">
    <property type="entry name" value="Voltage-gated potassium channels"/>
    <property type="match status" value="1"/>
</dbReference>
<name>A0A1G9QP54_9BACT</name>
<dbReference type="InterPro" id="IPR013099">
    <property type="entry name" value="K_chnl_dom"/>
</dbReference>
<dbReference type="PANTHER" id="PTHR18966">
    <property type="entry name" value="IONOTROPIC GLUTAMATE RECEPTOR"/>
    <property type="match status" value="1"/>
</dbReference>
<proteinExistence type="predicted"/>
<dbReference type="Pfam" id="PF00497">
    <property type="entry name" value="SBP_bac_3"/>
    <property type="match status" value="1"/>
</dbReference>
<dbReference type="EMBL" id="FNFO01000010">
    <property type="protein sequence ID" value="SDM12778.1"/>
    <property type="molecule type" value="Genomic_DNA"/>
</dbReference>
<dbReference type="InterPro" id="IPR001638">
    <property type="entry name" value="Solute-binding_3/MltF_N"/>
</dbReference>
<feature type="signal peptide" evidence="2">
    <location>
        <begin position="1"/>
        <end position="22"/>
    </location>
</feature>